<reference evidence="2" key="1">
    <citation type="journal article" date="2015" name="Nature">
        <title>Complex archaea that bridge the gap between prokaryotes and eukaryotes.</title>
        <authorList>
            <person name="Spang A."/>
            <person name="Saw J.H."/>
            <person name="Jorgensen S.L."/>
            <person name="Zaremba-Niedzwiedzka K."/>
            <person name="Martijn J."/>
            <person name="Lind A.E."/>
            <person name="van Eijk R."/>
            <person name="Schleper C."/>
            <person name="Guy L."/>
            <person name="Ettema T.J."/>
        </authorList>
    </citation>
    <scope>NUCLEOTIDE SEQUENCE</scope>
</reference>
<dbReference type="AlphaFoldDB" id="A0A0F9NXB4"/>
<keyword evidence="1" id="KW-1133">Transmembrane helix</keyword>
<accession>A0A0F9NXB4</accession>
<evidence type="ECO:0000256" key="1">
    <source>
        <dbReference type="SAM" id="Phobius"/>
    </source>
</evidence>
<keyword evidence="1" id="KW-0472">Membrane</keyword>
<evidence type="ECO:0000313" key="2">
    <source>
        <dbReference type="EMBL" id="KKM85877.1"/>
    </source>
</evidence>
<organism evidence="2">
    <name type="scientific">marine sediment metagenome</name>
    <dbReference type="NCBI Taxonomy" id="412755"/>
    <lineage>
        <taxon>unclassified sequences</taxon>
        <taxon>metagenomes</taxon>
        <taxon>ecological metagenomes</taxon>
    </lineage>
</organism>
<sequence length="213" mass="23557">MTKLPAIMIAAVVAVLAFWGWLHFIHDPRVREAALDQVRIDSVMVDLDSLQARTERRTARVDLLEGLSASLRDSLEALVEEQGRSEIALEGATEATDALLNSVSRETSGTAAIVRIRFTLQSERKAWAAEVRGLKAQVLTLEDLLESAEARILLVSQNYTETQSTLDRTIADWLDAEQRYQRARNPGFFRRLEISLPFAALAAVAGLLAGISQ</sequence>
<dbReference type="EMBL" id="LAZR01007340">
    <property type="protein sequence ID" value="KKM85877.1"/>
    <property type="molecule type" value="Genomic_DNA"/>
</dbReference>
<protein>
    <submittedName>
        <fullName evidence="2">Uncharacterized protein</fullName>
    </submittedName>
</protein>
<feature type="transmembrane region" description="Helical" evidence="1">
    <location>
        <begin position="6"/>
        <end position="25"/>
    </location>
</feature>
<proteinExistence type="predicted"/>
<keyword evidence="1" id="KW-0812">Transmembrane</keyword>
<feature type="transmembrane region" description="Helical" evidence="1">
    <location>
        <begin position="192"/>
        <end position="211"/>
    </location>
</feature>
<gene>
    <name evidence="2" type="ORF">LCGC14_1284630</name>
</gene>
<name>A0A0F9NXB4_9ZZZZ</name>
<comment type="caution">
    <text evidence="2">The sequence shown here is derived from an EMBL/GenBank/DDBJ whole genome shotgun (WGS) entry which is preliminary data.</text>
</comment>